<comment type="subcellular location">
    <subcellularLocation>
        <location evidence="1">Host membrane</location>
        <topology evidence="1">Multi-pass membrane protein</topology>
    </subcellularLocation>
</comment>
<evidence type="ECO:0000313" key="8">
    <source>
        <dbReference type="Proteomes" id="UP000240948"/>
    </source>
</evidence>
<feature type="transmembrane region" description="Helical" evidence="5">
    <location>
        <begin position="92"/>
        <end position="113"/>
    </location>
</feature>
<dbReference type="KEGG" id="vg:55607731"/>
<dbReference type="Pfam" id="PF05105">
    <property type="entry name" value="Phage_holin_4_1"/>
    <property type="match status" value="1"/>
</dbReference>
<dbReference type="GO" id="GO:0033644">
    <property type="term" value="C:host cell membrane"/>
    <property type="evidence" value="ECO:0007669"/>
    <property type="project" value="UniProtKB-SubCell"/>
</dbReference>
<dbReference type="EMBL" id="MG969427">
    <property type="protein sequence ID" value="AVO22570.1"/>
    <property type="molecule type" value="Genomic_DNA"/>
</dbReference>
<feature type="domain" description="O-antigen ligase-related" evidence="6">
    <location>
        <begin position="337"/>
        <end position="491"/>
    </location>
</feature>
<evidence type="ECO:0000313" key="7">
    <source>
        <dbReference type="EMBL" id="AVO22570.1"/>
    </source>
</evidence>
<reference evidence="7 8" key="1">
    <citation type="submission" date="2018-02" db="EMBL/GenBank/DDBJ databases">
        <title>Identification and Molecular Characterization of a Novel Bacteriophage isolated from Anoxybacillus caldiproteolyticus.</title>
        <authorList>
            <person name="Sahin E."/>
            <person name="Karaca B."/>
            <person name="Gursoy G.E."/>
            <person name="Coleri Cihan A."/>
        </authorList>
    </citation>
    <scope>NUCLEOTIDE SEQUENCE [LARGE SCALE GENOMIC DNA]</scope>
</reference>
<feature type="transmembrane region" description="Helical" evidence="5">
    <location>
        <begin position="374"/>
        <end position="397"/>
    </location>
</feature>
<evidence type="ECO:0000256" key="4">
    <source>
        <dbReference type="ARBA" id="ARBA00023136"/>
    </source>
</evidence>
<dbReference type="PANTHER" id="PTHR37422">
    <property type="entry name" value="TEICHURONIC ACID BIOSYNTHESIS PROTEIN TUAE"/>
    <property type="match status" value="1"/>
</dbReference>
<feature type="transmembrane region" description="Helical" evidence="5">
    <location>
        <begin position="418"/>
        <end position="436"/>
    </location>
</feature>
<feature type="transmembrane region" description="Helical" evidence="5">
    <location>
        <begin position="226"/>
        <end position="251"/>
    </location>
</feature>
<keyword evidence="3 5" id="KW-1133">Transmembrane helix</keyword>
<feature type="transmembrane region" description="Helical" evidence="5">
    <location>
        <begin position="516"/>
        <end position="539"/>
    </location>
</feature>
<dbReference type="NCBIfam" id="TIGR01593">
    <property type="entry name" value="holin_tox_secr"/>
    <property type="match status" value="1"/>
</dbReference>
<evidence type="ECO:0000256" key="2">
    <source>
        <dbReference type="ARBA" id="ARBA00022692"/>
    </source>
</evidence>
<name>A0A2P1JTV1_9CAUD</name>
<evidence type="ECO:0000256" key="5">
    <source>
        <dbReference type="SAM" id="Phobius"/>
    </source>
</evidence>
<evidence type="ECO:0000259" key="6">
    <source>
        <dbReference type="Pfam" id="PF04932"/>
    </source>
</evidence>
<proteinExistence type="predicted"/>
<dbReference type="Proteomes" id="UP000240948">
    <property type="component" value="Segment"/>
</dbReference>
<keyword evidence="4 5" id="KW-0472">Membrane</keyword>
<keyword evidence="2 5" id="KW-0812">Transmembrane</keyword>
<dbReference type="InterPro" id="IPR007016">
    <property type="entry name" value="O-antigen_ligase-rel_domated"/>
</dbReference>
<feature type="transmembrane region" description="Helical" evidence="5">
    <location>
        <begin position="133"/>
        <end position="150"/>
    </location>
</feature>
<dbReference type="GeneID" id="55607731"/>
<feature type="transmembrane region" description="Helical" evidence="5">
    <location>
        <begin position="162"/>
        <end position="184"/>
    </location>
</feature>
<evidence type="ECO:0000256" key="3">
    <source>
        <dbReference type="ARBA" id="ARBA00022989"/>
    </source>
</evidence>
<dbReference type="Pfam" id="PF04932">
    <property type="entry name" value="Wzy_C"/>
    <property type="match status" value="1"/>
</dbReference>
<organism evidence="7 8">
    <name type="scientific">Anoxybacillus phage A403</name>
    <dbReference type="NCBI Taxonomy" id="2099336"/>
    <lineage>
        <taxon>Viruses</taxon>
        <taxon>Duplodnaviria</taxon>
        <taxon>Heunggongvirae</taxon>
        <taxon>Uroviricota</taxon>
        <taxon>Caudoviricetes</taxon>
        <taxon>Tandoganvirus</taxon>
        <taxon>Tandoganvirus A403</taxon>
    </lineage>
</organism>
<feature type="transmembrane region" description="Helical" evidence="5">
    <location>
        <begin position="545"/>
        <end position="561"/>
    </location>
</feature>
<sequence length="566" mass="65099">MENIIKYVSAGIGAFVSFMFGGWSPLLSILLAFVVIDYVSGFVAAGIEGKLNSSTGMKGIAKKVAVFFVVAVAHMMDVALGYDGHILRDATIFFFLANEALSILENAMAYFLMPLALLVKHYFPISNRYLSELPLYFFILLIIFHSVTKGKIYKDNFLSTKILVFLFFTIGFQSVASLNSYGIIGDSIYNSNPIKSILKFIVFLLFIFFHYFVVKILINDEKEIRLFLKGSLLSIILTLFITYSQFFYLLFPSSIFNNIASLLGKLFEARNIYRPEWYINGSYVQTMKRINGLFGEASLLAAHLSIICLPFVLAAIKNKYNIFNKNKKYNSLKYYCLLFSILLILLLAKTSTGIVAILIVLFFFFMIIPLKRKISFGIITLVLLLFFIHLYNTNFYVNSIIEDYVFGKTDSTSTDNRLGGTIGLLITFIQHPFFGVGDEYTNYYLSVNIPSWARSNAEFKDFATVRHSFPIMSVLLGWLAQYGIVVFTFFIVYVIKLQREMYRLIKKIDKSSQTYLFYKTIADSSLLFFFIFFGLSLLHFGWYESSYFIMFFFFVVFRHHLRKVVN</sequence>
<feature type="transmembrane region" description="Helical" evidence="5">
    <location>
        <begin position="337"/>
        <end position="368"/>
    </location>
</feature>
<feature type="transmembrane region" description="Helical" evidence="5">
    <location>
        <begin position="297"/>
        <end position="316"/>
    </location>
</feature>
<dbReference type="InterPro" id="IPR006480">
    <property type="entry name" value="Phage_holin_4_1"/>
</dbReference>
<accession>A0A2P1JTV1</accession>
<dbReference type="InterPro" id="IPR051533">
    <property type="entry name" value="WaaL-like"/>
</dbReference>
<protein>
    <submittedName>
        <fullName evidence="7">Holin</fullName>
    </submittedName>
</protein>
<feature type="transmembrane region" description="Helical" evidence="5">
    <location>
        <begin position="196"/>
        <end position="214"/>
    </location>
</feature>
<feature type="transmembrane region" description="Helical" evidence="5">
    <location>
        <begin position="475"/>
        <end position="495"/>
    </location>
</feature>
<dbReference type="PANTHER" id="PTHR37422:SF13">
    <property type="entry name" value="LIPOPOLYSACCHARIDE BIOSYNTHESIS PROTEIN PA4999-RELATED"/>
    <property type="match status" value="1"/>
</dbReference>
<dbReference type="RefSeq" id="YP_009837540.1">
    <property type="nucleotide sequence ID" value="NC_048701.1"/>
</dbReference>
<feature type="transmembrane region" description="Helical" evidence="5">
    <location>
        <begin position="12"/>
        <end position="40"/>
    </location>
</feature>
<feature type="transmembrane region" description="Helical" evidence="5">
    <location>
        <begin position="60"/>
        <end position="80"/>
    </location>
</feature>
<keyword evidence="8" id="KW-1185">Reference proteome</keyword>
<evidence type="ECO:0000256" key="1">
    <source>
        <dbReference type="ARBA" id="ARBA00004301"/>
    </source>
</evidence>